<evidence type="ECO:0000256" key="2">
    <source>
        <dbReference type="ARBA" id="ARBA00022475"/>
    </source>
</evidence>
<dbReference type="PANTHER" id="PTHR33931">
    <property type="entry name" value="HOLIN-LIKE PROTEIN CIDA-RELATED"/>
    <property type="match status" value="1"/>
</dbReference>
<evidence type="ECO:0008006" key="9">
    <source>
        <dbReference type="Google" id="ProtNLM"/>
    </source>
</evidence>
<protein>
    <recommendedName>
        <fullName evidence="9">Holin-like protein</fullName>
    </recommendedName>
</protein>
<dbReference type="GO" id="GO:0005886">
    <property type="term" value="C:plasma membrane"/>
    <property type="evidence" value="ECO:0007669"/>
    <property type="project" value="UniProtKB-SubCell"/>
</dbReference>
<name>A0A150F9L5_9BACI</name>
<dbReference type="OrthoDB" id="3176438at2"/>
<reference evidence="8" key="1">
    <citation type="submission" date="2016-02" db="EMBL/GenBank/DDBJ databases">
        <authorList>
            <person name="Dunlap C."/>
        </authorList>
    </citation>
    <scope>NUCLEOTIDE SEQUENCE [LARGE SCALE GENOMIC DNA]</scope>
    <source>
        <strain evidence="8">NRRL B-41092</strain>
    </source>
</reference>
<keyword evidence="4 6" id="KW-1133">Transmembrane helix</keyword>
<evidence type="ECO:0000256" key="4">
    <source>
        <dbReference type="ARBA" id="ARBA00022989"/>
    </source>
</evidence>
<dbReference type="InterPro" id="IPR005538">
    <property type="entry name" value="LrgA/CidA"/>
</dbReference>
<feature type="transmembrane region" description="Helical" evidence="6">
    <location>
        <begin position="58"/>
        <end position="78"/>
    </location>
</feature>
<accession>A0A150F9L5</accession>
<organism evidence="7 8">
    <name type="scientific">Bacillus nakamurai</name>
    <dbReference type="NCBI Taxonomy" id="1793963"/>
    <lineage>
        <taxon>Bacteria</taxon>
        <taxon>Bacillati</taxon>
        <taxon>Bacillota</taxon>
        <taxon>Bacilli</taxon>
        <taxon>Bacillales</taxon>
        <taxon>Bacillaceae</taxon>
        <taxon>Bacillus</taxon>
    </lineage>
</organism>
<feature type="transmembrane region" description="Helical" evidence="6">
    <location>
        <begin position="90"/>
        <end position="113"/>
    </location>
</feature>
<evidence type="ECO:0000313" key="7">
    <source>
        <dbReference type="EMBL" id="KXZ21032.1"/>
    </source>
</evidence>
<keyword evidence="5 6" id="KW-0472">Membrane</keyword>
<dbReference type="PANTHER" id="PTHR33931:SF6">
    <property type="entry name" value="INTEGRAL MEMBRANE PROTEIN YXZK-RELATED"/>
    <property type="match status" value="1"/>
</dbReference>
<dbReference type="Pfam" id="PF03788">
    <property type="entry name" value="LrgA"/>
    <property type="match status" value="1"/>
</dbReference>
<feature type="transmembrane region" description="Helical" evidence="6">
    <location>
        <begin position="32"/>
        <end position="51"/>
    </location>
</feature>
<keyword evidence="3 6" id="KW-0812">Transmembrane</keyword>
<keyword evidence="8" id="KW-1185">Reference proteome</keyword>
<gene>
    <name evidence="7" type="ORF">AXI58_13715</name>
</gene>
<dbReference type="EMBL" id="LSBA01000008">
    <property type="protein sequence ID" value="KXZ21032.1"/>
    <property type="molecule type" value="Genomic_DNA"/>
</dbReference>
<keyword evidence="2" id="KW-1003">Cell membrane</keyword>
<comment type="caution">
    <text evidence="7">The sequence shown here is derived from an EMBL/GenBank/DDBJ whole genome shotgun (WGS) entry which is preliminary data.</text>
</comment>
<dbReference type="STRING" id="1793963.AXI58_13715"/>
<evidence type="ECO:0000256" key="6">
    <source>
        <dbReference type="SAM" id="Phobius"/>
    </source>
</evidence>
<dbReference type="AlphaFoldDB" id="A0A150F9L5"/>
<sequence length="134" mass="14589">MKAIRIILQIIILYAFSMMGEAAQQMFHLPIPGSIIGLILMLICLTVKIIPVKIIEDGAGFLLSFLPLLFIPAMAGVMNYPSLFSASGAALFLIVVLSTIVTMIAAGYASQLLEHKANRRKEKKKCSKHASQSL</sequence>
<comment type="subcellular location">
    <subcellularLocation>
        <location evidence="1">Cell membrane</location>
        <topology evidence="1">Multi-pass membrane protein</topology>
    </subcellularLocation>
</comment>
<evidence type="ECO:0000256" key="1">
    <source>
        <dbReference type="ARBA" id="ARBA00004651"/>
    </source>
</evidence>
<dbReference type="Proteomes" id="UP000075430">
    <property type="component" value="Unassembled WGS sequence"/>
</dbReference>
<dbReference type="RefSeq" id="WP_061521329.1">
    <property type="nucleotide sequence ID" value="NZ_JARLZY010000016.1"/>
</dbReference>
<evidence type="ECO:0000256" key="5">
    <source>
        <dbReference type="ARBA" id="ARBA00023136"/>
    </source>
</evidence>
<proteinExistence type="predicted"/>
<evidence type="ECO:0000256" key="3">
    <source>
        <dbReference type="ARBA" id="ARBA00022692"/>
    </source>
</evidence>
<dbReference type="NCBIfam" id="NF002460">
    <property type="entry name" value="PRK01658.1"/>
    <property type="match status" value="1"/>
</dbReference>
<evidence type="ECO:0000313" key="8">
    <source>
        <dbReference type="Proteomes" id="UP000075430"/>
    </source>
</evidence>